<dbReference type="InterPro" id="IPR025646">
    <property type="entry name" value="DUF4350"/>
</dbReference>
<dbReference type="AlphaFoldDB" id="A0A444VL94"/>
<reference evidence="3 4" key="1">
    <citation type="submission" date="2014-04" db="EMBL/GenBank/DDBJ databases">
        <title>Whole genome of Muricauda olearia.</title>
        <authorList>
            <person name="Zhang X.-H."/>
            <person name="Tang K."/>
        </authorList>
    </citation>
    <scope>NUCLEOTIDE SEQUENCE [LARGE SCALE GENOMIC DNA]</scope>
    <source>
        <strain evidence="3 4">Th120</strain>
    </source>
</reference>
<gene>
    <name evidence="3" type="ORF">DN53_11850</name>
</gene>
<dbReference type="EMBL" id="JJMP01000004">
    <property type="protein sequence ID" value="RYC51524.1"/>
    <property type="molecule type" value="Genomic_DNA"/>
</dbReference>
<evidence type="ECO:0000256" key="1">
    <source>
        <dbReference type="SAM" id="Phobius"/>
    </source>
</evidence>
<evidence type="ECO:0000313" key="4">
    <source>
        <dbReference type="Proteomes" id="UP000290261"/>
    </source>
</evidence>
<protein>
    <recommendedName>
        <fullName evidence="2">DUF4350 domain-containing protein</fullName>
    </recommendedName>
</protein>
<comment type="caution">
    <text evidence="3">The sequence shown here is derived from an EMBL/GenBank/DDBJ whole genome shotgun (WGS) entry which is preliminary data.</text>
</comment>
<organism evidence="3 4">
    <name type="scientific">Flagellimonas olearia</name>
    <dbReference type="NCBI Taxonomy" id="552546"/>
    <lineage>
        <taxon>Bacteria</taxon>
        <taxon>Pseudomonadati</taxon>
        <taxon>Bacteroidota</taxon>
        <taxon>Flavobacteriia</taxon>
        <taxon>Flavobacteriales</taxon>
        <taxon>Flavobacteriaceae</taxon>
        <taxon>Flagellimonas</taxon>
    </lineage>
</organism>
<keyword evidence="1" id="KW-1133">Transmembrane helix</keyword>
<evidence type="ECO:0000259" key="2">
    <source>
        <dbReference type="Pfam" id="PF14258"/>
    </source>
</evidence>
<keyword evidence="1" id="KW-0812">Transmembrane</keyword>
<sequence>MTMDRKSKIVIALFALVVLGIIITEMVRPKPINWRPSYTAVDKIPFGCYVLYSELPNIFPNSSIETVQESVYDALVERDILLSSNYIIINEYVDLDEQETHQLLDYVHQGNTVFMAATGFGWPLMDTLNISIGSDYSLKEGTAVLNLTHSNFNTKKFELSRGIFNSHFTSVDSTSTTILGHITYTKENFLEGQPDEKVTKPNFIKTQFGKGNFIINTTPQAYSNYYMLKGNQDYALHTFSYLEDNEQLYWDNYKKAGRIIIDSPMRFVLTQGSLKWAYYLAVLGILVFVLFRGKREQRIIPVIEPLKNSSVEFAQAVGSLYHQNKDYTDLVHKKINYFLAHLRSRYHIDTGTLSEKTIQVLASRAGKSMEETKGLIEFILHLKQKKTHTEQDSIELNKKINAFKL</sequence>
<dbReference type="Proteomes" id="UP000290261">
    <property type="component" value="Unassembled WGS sequence"/>
</dbReference>
<dbReference type="Pfam" id="PF14258">
    <property type="entry name" value="DUF4350"/>
    <property type="match status" value="1"/>
</dbReference>
<feature type="transmembrane region" description="Helical" evidence="1">
    <location>
        <begin position="276"/>
        <end position="293"/>
    </location>
</feature>
<keyword evidence="1" id="KW-0472">Membrane</keyword>
<feature type="domain" description="DUF4350" evidence="2">
    <location>
        <begin position="42"/>
        <end position="236"/>
    </location>
</feature>
<name>A0A444VL94_9FLAO</name>
<accession>A0A444VL94</accession>
<keyword evidence="4" id="KW-1185">Reference proteome</keyword>
<evidence type="ECO:0000313" key="3">
    <source>
        <dbReference type="EMBL" id="RYC51524.1"/>
    </source>
</evidence>
<proteinExistence type="predicted"/>